<feature type="domain" description="Major facilitator superfamily (MFS) profile" evidence="26">
    <location>
        <begin position="73"/>
        <end position="499"/>
    </location>
</feature>
<evidence type="ECO:0000313" key="28">
    <source>
        <dbReference type="Proteomes" id="UP000092462"/>
    </source>
</evidence>
<keyword evidence="14" id="KW-0968">Cytoplasmic vesicle</keyword>
<dbReference type="AlphaFoldDB" id="A0A1B0D9F5"/>
<dbReference type="InterPro" id="IPR036259">
    <property type="entry name" value="MFS_trans_sf"/>
</dbReference>
<dbReference type="FunFam" id="1.20.1250.20:FF:000003">
    <property type="entry name" value="Solute carrier family 17 member 3"/>
    <property type="match status" value="1"/>
</dbReference>
<dbReference type="FunFam" id="1.20.1250.20:FF:000067">
    <property type="entry name" value="sialin isoform X2"/>
    <property type="match status" value="1"/>
</dbReference>
<dbReference type="InterPro" id="IPR020846">
    <property type="entry name" value="MFS_dom"/>
</dbReference>
<dbReference type="CDD" id="cd17318">
    <property type="entry name" value="MFS_SLC17"/>
    <property type="match status" value="1"/>
</dbReference>
<evidence type="ECO:0000256" key="16">
    <source>
        <dbReference type="ARBA" id="ARBA00050554"/>
    </source>
</evidence>
<dbReference type="PANTHER" id="PTHR11662">
    <property type="entry name" value="SOLUTE CARRIER FAMILY 17"/>
    <property type="match status" value="1"/>
</dbReference>
<dbReference type="InterPro" id="IPR050382">
    <property type="entry name" value="MFS_Na/Anion_cotransporter"/>
</dbReference>
<dbReference type="GO" id="GO:0005765">
    <property type="term" value="C:lysosomal membrane"/>
    <property type="evidence" value="ECO:0007669"/>
    <property type="project" value="UniProtKB-SubCell"/>
</dbReference>
<feature type="domain" description="Major facilitator superfamily (MFS) profile" evidence="26">
    <location>
        <begin position="490"/>
        <end position="840"/>
    </location>
</feature>
<sequence length="840" mass="93304">MRESPEADPFIAEAEKKYILSSIGDRSKGKDIKHPWKDIFTSPAVWAVVVANFTAIYPKMKFSWKLWKSRRYIVTVMSLLGFFNVYALRVSLSVAIVAMTQKVNVTLENGTIVEEQEFDWDSKQQGLVLSSFFYGYIWTQLIGGILAARFGGHIVFGVGTGVSSILMMLSPVAAKQGVIPLIITRVLIGLFEGVSYPSIQDVYAHWAPIYERTTITGIVHSGSQIGTFTSFLVSGLFAQYLGWESIFYVFGGIGCLWFIVWMIFIKRDPASDPRISPEERAYIESNLEEPNPNKNVRRPWKSIFTSSAVIALVTTNVCDTWSTYTFLTQIPTFLNDVLKYDLGTTGILAAAPYLMFIIMVFIVSPLSDFLRTRKFLTTQQVRKTFIGFGFLVTGAFLAIMSNLDNVTAISACLILAVGITAFSKTSYFANPLDFAPNYASVIMGISNTFGTVPGIVAPTFAGFMVQNGTQEEWRVVFYIAVGFCVFGTIVFGIFGKGTVQPWAQTDITSKTKPSEEVQTSQVSKTTIVEEQEFNWDSTEQGLLLSSFAYGYTWTQLLGGILAAKYGGHIVFGIGIALSSITAVLSPFAAKLGLYSLIFTRVLIGLFEGVSYPSIQDVYARWAPIYERTIMSGIVHMGSHTGTFASFLLSGHFAQHFGWESVFYIFGGIGCLWFILWMTFIKRDPGSDPRISLEERTYIESNLERRNPNTVRRPWKAIFTSSAVYAHMTANFCDSWTNYTFTSQIPTFLSDVLKYNLGTTGMLAAAPYLVYIIVAVVVSTLSDYIRSKKVLSTQKVRKIMIGSGFIISGSFLVLMSNLVNIVAVFICLIIAISATALTRTY</sequence>
<dbReference type="PANTHER" id="PTHR11662:SF455">
    <property type="entry name" value="GH23975P"/>
    <property type="match status" value="1"/>
</dbReference>
<name>A0A1B0D9F5_PHLPP</name>
<dbReference type="GO" id="GO:0015293">
    <property type="term" value="F:symporter activity"/>
    <property type="evidence" value="ECO:0007669"/>
    <property type="project" value="UniProtKB-KW"/>
</dbReference>
<evidence type="ECO:0000256" key="7">
    <source>
        <dbReference type="ARBA" id="ARBA00022692"/>
    </source>
</evidence>
<evidence type="ECO:0000256" key="24">
    <source>
        <dbReference type="ARBA" id="ARBA00081195"/>
    </source>
</evidence>
<evidence type="ECO:0000256" key="11">
    <source>
        <dbReference type="ARBA" id="ARBA00023136"/>
    </source>
</evidence>
<keyword evidence="10" id="KW-0770">Synapse</keyword>
<evidence type="ECO:0000256" key="25">
    <source>
        <dbReference type="ARBA" id="ARBA00081925"/>
    </source>
</evidence>
<comment type="catalytic activity">
    <reaction evidence="15">
        <text>2 nitrate(out) + H(+)(out) = 2 nitrate(in) + H(+)(in)</text>
        <dbReference type="Rhea" id="RHEA:71539"/>
        <dbReference type="ChEBI" id="CHEBI:15378"/>
        <dbReference type="ChEBI" id="CHEBI:17632"/>
    </reaction>
    <physiologicalReaction direction="left-to-right" evidence="15">
        <dbReference type="Rhea" id="RHEA:71540"/>
    </physiologicalReaction>
</comment>
<proteinExistence type="predicted"/>
<dbReference type="GO" id="GO:0006820">
    <property type="term" value="P:monoatomic anion transport"/>
    <property type="evidence" value="ECO:0007669"/>
    <property type="project" value="TreeGrafter"/>
</dbReference>
<keyword evidence="13" id="KW-0458">Lysosome</keyword>
<protein>
    <recommendedName>
        <fullName evidence="22">Sialin</fullName>
    </recommendedName>
    <alternativeName>
        <fullName evidence="25">H(+)/nitrate cotransporter</fullName>
    </alternativeName>
    <alternativeName>
        <fullName evidence="23">H(+)/sialic acid cotransporter</fullName>
    </alternativeName>
    <alternativeName>
        <fullName evidence="24">Vesicular excitatory amino acid transporter</fullName>
    </alternativeName>
</protein>
<evidence type="ECO:0000256" key="22">
    <source>
        <dbReference type="ARBA" id="ARBA00069713"/>
    </source>
</evidence>
<dbReference type="Pfam" id="PF07690">
    <property type="entry name" value="MFS_1"/>
    <property type="match status" value="2"/>
</dbReference>
<keyword evidence="7" id="KW-0812">Transmembrane</keyword>
<evidence type="ECO:0000256" key="19">
    <source>
        <dbReference type="ARBA" id="ARBA00051447"/>
    </source>
</evidence>
<evidence type="ECO:0000256" key="10">
    <source>
        <dbReference type="ARBA" id="ARBA00023018"/>
    </source>
</evidence>
<dbReference type="EMBL" id="AJVK01028194">
    <property type="status" value="NOT_ANNOTATED_CDS"/>
    <property type="molecule type" value="Genomic_DNA"/>
</dbReference>
<keyword evidence="11" id="KW-0472">Membrane</keyword>
<comment type="catalytic activity">
    <reaction evidence="16">
        <text>L-aspartate(out) = L-aspartate(in)</text>
        <dbReference type="Rhea" id="RHEA:66332"/>
        <dbReference type="ChEBI" id="CHEBI:29991"/>
    </reaction>
    <physiologicalReaction direction="left-to-right" evidence="16">
        <dbReference type="Rhea" id="RHEA:66333"/>
    </physiologicalReaction>
</comment>
<evidence type="ECO:0000256" key="1">
    <source>
        <dbReference type="ARBA" id="ARBA00004432"/>
    </source>
</evidence>
<evidence type="ECO:0000256" key="14">
    <source>
        <dbReference type="ARBA" id="ARBA00023329"/>
    </source>
</evidence>
<keyword evidence="9" id="KW-1133">Transmembrane helix</keyword>
<keyword evidence="28" id="KW-1185">Reference proteome</keyword>
<evidence type="ECO:0000256" key="20">
    <source>
        <dbReference type="ARBA" id="ARBA00051612"/>
    </source>
</evidence>
<dbReference type="VEuPathDB" id="VectorBase:PPAI004267"/>
<dbReference type="VEuPathDB" id="VectorBase:PPAPM1_007432"/>
<reference evidence="27" key="1">
    <citation type="submission" date="2022-08" db="UniProtKB">
        <authorList>
            <consortium name="EnsemblMetazoa"/>
        </authorList>
    </citation>
    <scope>IDENTIFICATION</scope>
    <source>
        <strain evidence="27">Israel</strain>
    </source>
</reference>
<evidence type="ECO:0000256" key="2">
    <source>
        <dbReference type="ARBA" id="ARBA00004554"/>
    </source>
</evidence>
<comment type="catalytic activity">
    <reaction evidence="18">
        <text>N-acetyl-L-aspartyl-L-glutamate(out) = N-acetyl-L-aspartyl-L-glutamate(in)</text>
        <dbReference type="Rhea" id="RHEA:72599"/>
        <dbReference type="ChEBI" id="CHEBI:76931"/>
    </reaction>
    <physiologicalReaction direction="left-to-right" evidence="18">
        <dbReference type="Rhea" id="RHEA:72600"/>
    </physiologicalReaction>
</comment>
<keyword evidence="12" id="KW-0325">Glycoprotein</keyword>
<evidence type="ECO:0000256" key="5">
    <source>
        <dbReference type="ARBA" id="ARBA00022448"/>
    </source>
</evidence>
<organism evidence="27 28">
    <name type="scientific">Phlebotomus papatasi</name>
    <name type="common">Sandfly</name>
    <dbReference type="NCBI Taxonomy" id="29031"/>
    <lineage>
        <taxon>Eukaryota</taxon>
        <taxon>Metazoa</taxon>
        <taxon>Ecdysozoa</taxon>
        <taxon>Arthropoda</taxon>
        <taxon>Hexapoda</taxon>
        <taxon>Insecta</taxon>
        <taxon>Pterygota</taxon>
        <taxon>Neoptera</taxon>
        <taxon>Endopterygota</taxon>
        <taxon>Diptera</taxon>
        <taxon>Nematocera</taxon>
        <taxon>Psychodoidea</taxon>
        <taxon>Psychodidae</taxon>
        <taxon>Phlebotomus</taxon>
        <taxon>Phlebotomus</taxon>
    </lineage>
</organism>
<dbReference type="GO" id="GO:0030672">
    <property type="term" value="C:synaptic vesicle membrane"/>
    <property type="evidence" value="ECO:0007669"/>
    <property type="project" value="UniProtKB-SubCell"/>
</dbReference>
<evidence type="ECO:0000256" key="15">
    <source>
        <dbReference type="ARBA" id="ARBA00050101"/>
    </source>
</evidence>
<evidence type="ECO:0000256" key="6">
    <source>
        <dbReference type="ARBA" id="ARBA00022475"/>
    </source>
</evidence>
<evidence type="ECO:0000256" key="9">
    <source>
        <dbReference type="ARBA" id="ARBA00022989"/>
    </source>
</evidence>
<dbReference type="InterPro" id="IPR011701">
    <property type="entry name" value="MFS"/>
</dbReference>
<comment type="catalytic activity">
    <reaction evidence="17">
        <text>N-acetylneuraminate(in) + H(+)(in) = N-acetylneuraminate(out) + H(+)(out)</text>
        <dbReference type="Rhea" id="RHEA:28987"/>
        <dbReference type="ChEBI" id="CHEBI:15378"/>
        <dbReference type="ChEBI" id="CHEBI:35418"/>
    </reaction>
    <physiologicalReaction direction="right-to-left" evidence="17">
        <dbReference type="Rhea" id="RHEA:28989"/>
    </physiologicalReaction>
</comment>
<evidence type="ECO:0000256" key="23">
    <source>
        <dbReference type="ARBA" id="ARBA00080244"/>
    </source>
</evidence>
<dbReference type="GO" id="GO:0016323">
    <property type="term" value="C:basolateral plasma membrane"/>
    <property type="evidence" value="ECO:0007669"/>
    <property type="project" value="UniProtKB-SubCell"/>
</dbReference>
<comment type="catalytic activity">
    <reaction evidence="19">
        <text>L-glutamate(out) = L-glutamate(in)</text>
        <dbReference type="Rhea" id="RHEA:66336"/>
        <dbReference type="ChEBI" id="CHEBI:29985"/>
    </reaction>
    <physiologicalReaction direction="left-to-right" evidence="19">
        <dbReference type="Rhea" id="RHEA:66337"/>
    </physiologicalReaction>
</comment>
<evidence type="ECO:0000313" key="27">
    <source>
        <dbReference type="EnsemblMetazoa" id="PPAI004267-PA"/>
    </source>
</evidence>
<dbReference type="Gene3D" id="1.20.1250.20">
    <property type="entry name" value="MFS general substrate transporter like domains"/>
    <property type="match status" value="4"/>
</dbReference>
<evidence type="ECO:0000256" key="18">
    <source>
        <dbReference type="ARBA" id="ARBA00051403"/>
    </source>
</evidence>
<keyword evidence="5" id="KW-0813">Transport</keyword>
<dbReference type="GO" id="GO:0046942">
    <property type="term" value="P:carboxylic acid transport"/>
    <property type="evidence" value="ECO:0007669"/>
    <property type="project" value="UniProtKB-ARBA"/>
</dbReference>
<evidence type="ECO:0000256" key="8">
    <source>
        <dbReference type="ARBA" id="ARBA00022847"/>
    </source>
</evidence>
<comment type="catalytic activity">
    <reaction evidence="20">
        <text>D-glucuronate(out) + H(+)(out) = D-glucuronate(in) + H(+)(in)</text>
        <dbReference type="Rhea" id="RHEA:72591"/>
        <dbReference type="ChEBI" id="CHEBI:15378"/>
        <dbReference type="ChEBI" id="CHEBI:58720"/>
    </reaction>
    <physiologicalReaction direction="left-to-right" evidence="20">
        <dbReference type="Rhea" id="RHEA:72592"/>
    </physiologicalReaction>
</comment>
<keyword evidence="8" id="KW-0769">Symport</keyword>
<evidence type="ECO:0000256" key="13">
    <source>
        <dbReference type="ARBA" id="ARBA00023228"/>
    </source>
</evidence>
<evidence type="ECO:0000256" key="3">
    <source>
        <dbReference type="ARBA" id="ARBA00004638"/>
    </source>
</evidence>
<evidence type="ECO:0000256" key="12">
    <source>
        <dbReference type="ARBA" id="ARBA00023180"/>
    </source>
</evidence>
<comment type="function">
    <text evidence="21">Receptor for CM101, a polysaccharide produced by group B Streptococcus with antipathoangiogenic properties.</text>
</comment>
<comment type="subcellular location">
    <subcellularLocation>
        <location evidence="2">Basolateral cell membrane</location>
        <topology evidence="2">Multi-pass membrane protein</topology>
    </subcellularLocation>
    <subcellularLocation>
        <location evidence="3">Cytoplasmic vesicle</location>
        <location evidence="3">Secretory vesicle membrane</location>
        <topology evidence="3">Multi-pass membrane protein</topology>
    </subcellularLocation>
    <subcellularLocation>
        <location evidence="1">Cytoplasmic vesicle</location>
        <location evidence="1">Secretory vesicle</location>
        <location evidence="1">Synaptic vesicle membrane</location>
    </subcellularLocation>
    <subcellularLocation>
        <location evidence="4">Lysosome membrane</location>
    </subcellularLocation>
</comment>
<dbReference type="VEuPathDB" id="VectorBase:PPAPM1_008155"/>
<accession>A0A1B0D9F5</accession>
<evidence type="ECO:0000256" key="4">
    <source>
        <dbReference type="ARBA" id="ARBA00004656"/>
    </source>
</evidence>
<evidence type="ECO:0000259" key="26">
    <source>
        <dbReference type="PROSITE" id="PS50850"/>
    </source>
</evidence>
<dbReference type="EnsemblMetazoa" id="PPAI004267-RA">
    <property type="protein sequence ID" value="PPAI004267-PA"/>
    <property type="gene ID" value="PPAI004267"/>
</dbReference>
<dbReference type="PROSITE" id="PS50850">
    <property type="entry name" value="MFS"/>
    <property type="match status" value="2"/>
</dbReference>
<keyword evidence="6" id="KW-1003">Cell membrane</keyword>
<dbReference type="FunFam" id="1.20.1250.20:FF:000532">
    <property type="entry name" value="SLC (SoLute Carrier) homolog"/>
    <property type="match status" value="1"/>
</dbReference>
<dbReference type="Proteomes" id="UP000092462">
    <property type="component" value="Unassembled WGS sequence"/>
</dbReference>
<evidence type="ECO:0000256" key="21">
    <source>
        <dbReference type="ARBA" id="ARBA00056891"/>
    </source>
</evidence>
<dbReference type="SUPFAM" id="SSF103473">
    <property type="entry name" value="MFS general substrate transporter"/>
    <property type="match status" value="2"/>
</dbReference>
<evidence type="ECO:0000256" key="17">
    <source>
        <dbReference type="ARBA" id="ARBA00050625"/>
    </source>
</evidence>